<feature type="compositionally biased region" description="Low complexity" evidence="1">
    <location>
        <begin position="38"/>
        <end position="83"/>
    </location>
</feature>
<feature type="compositionally biased region" description="Polar residues" evidence="1">
    <location>
        <begin position="375"/>
        <end position="389"/>
    </location>
</feature>
<feature type="compositionally biased region" description="Low complexity" evidence="1">
    <location>
        <begin position="311"/>
        <end position="326"/>
    </location>
</feature>
<name>A0A9P5SPX8_9FUNG</name>
<feature type="compositionally biased region" description="Low complexity" evidence="1">
    <location>
        <begin position="263"/>
        <end position="284"/>
    </location>
</feature>
<feature type="region of interest" description="Disordered" evidence="1">
    <location>
        <begin position="228"/>
        <end position="286"/>
    </location>
</feature>
<accession>A0A9P5SPX8</accession>
<gene>
    <name evidence="2" type="ORF">BG006_011411</name>
</gene>
<evidence type="ECO:0000313" key="2">
    <source>
        <dbReference type="EMBL" id="KAF9335482.1"/>
    </source>
</evidence>
<feature type="region of interest" description="Disordered" evidence="1">
    <location>
        <begin position="306"/>
        <end position="400"/>
    </location>
</feature>
<reference evidence="2" key="1">
    <citation type="journal article" date="2020" name="Fungal Divers.">
        <title>Resolving the Mortierellaceae phylogeny through synthesis of multi-gene phylogenetics and phylogenomics.</title>
        <authorList>
            <person name="Vandepol N."/>
            <person name="Liber J."/>
            <person name="Desiro A."/>
            <person name="Na H."/>
            <person name="Kennedy M."/>
            <person name="Barry K."/>
            <person name="Grigoriev I.V."/>
            <person name="Miller A.N."/>
            <person name="O'Donnell K."/>
            <person name="Stajich J.E."/>
            <person name="Bonito G."/>
        </authorList>
    </citation>
    <scope>NUCLEOTIDE SEQUENCE</scope>
    <source>
        <strain evidence="2">NVP1</strain>
    </source>
</reference>
<proteinExistence type="predicted"/>
<feature type="region of interest" description="Disordered" evidence="1">
    <location>
        <begin position="173"/>
        <end position="200"/>
    </location>
</feature>
<dbReference type="Proteomes" id="UP000696485">
    <property type="component" value="Unassembled WGS sequence"/>
</dbReference>
<feature type="compositionally biased region" description="Low complexity" evidence="1">
    <location>
        <begin position="337"/>
        <end position="347"/>
    </location>
</feature>
<feature type="region of interest" description="Disordered" evidence="1">
    <location>
        <begin position="1"/>
        <end position="124"/>
    </location>
</feature>
<protein>
    <submittedName>
        <fullName evidence="2">Uncharacterized protein</fullName>
    </submittedName>
</protein>
<evidence type="ECO:0000256" key="1">
    <source>
        <dbReference type="SAM" id="MobiDB-lite"/>
    </source>
</evidence>
<feature type="compositionally biased region" description="Basic residues" evidence="1">
    <location>
        <begin position="390"/>
        <end position="400"/>
    </location>
</feature>
<comment type="caution">
    <text evidence="2">The sequence shown here is derived from an EMBL/GenBank/DDBJ whole genome shotgun (WGS) entry which is preliminary data.</text>
</comment>
<dbReference type="AlphaFoldDB" id="A0A9P5SPX8"/>
<evidence type="ECO:0000313" key="3">
    <source>
        <dbReference type="Proteomes" id="UP000696485"/>
    </source>
</evidence>
<feature type="compositionally biased region" description="Low complexity" evidence="1">
    <location>
        <begin position="182"/>
        <end position="198"/>
    </location>
</feature>
<keyword evidence="3" id="KW-1185">Reference proteome</keyword>
<feature type="compositionally biased region" description="Low complexity" evidence="1">
    <location>
        <begin position="17"/>
        <end position="27"/>
    </location>
</feature>
<dbReference type="EMBL" id="JAAAUY010000098">
    <property type="protein sequence ID" value="KAF9335482.1"/>
    <property type="molecule type" value="Genomic_DNA"/>
</dbReference>
<organism evidence="2 3">
    <name type="scientific">Podila minutissima</name>
    <dbReference type="NCBI Taxonomy" id="64525"/>
    <lineage>
        <taxon>Eukaryota</taxon>
        <taxon>Fungi</taxon>
        <taxon>Fungi incertae sedis</taxon>
        <taxon>Mucoromycota</taxon>
        <taxon>Mortierellomycotina</taxon>
        <taxon>Mortierellomycetes</taxon>
        <taxon>Mortierellales</taxon>
        <taxon>Mortierellaceae</taxon>
        <taxon>Podila</taxon>
    </lineage>
</organism>
<feature type="compositionally biased region" description="Basic and acidic residues" evidence="1">
    <location>
        <begin position="1"/>
        <end position="10"/>
    </location>
</feature>
<sequence>MIPILKHSDSKSAQGASPNSSNSSDSSTFVTDPDPVTSPGVSLDLDLLPSPAAPSLPGISPTKDSFSNSVSSTSLSSPQLLSPPSLPQPQAQPPSTDIDMKLDAISSASSGHTPSHRQPFAAGSLLQQRAEAEKQEIENMKLQLRLREQAGVLGAKNFTSVDPPAGYYLHRPNGGLTGIAGSNSANSLSSMSSSSLLSQQPLKFGGPGTLIEKGETRAAQLLQRSKSAGTGLLHPSANIGHNSYNRSRSKSRGPGEDRSGHYSGSSSPRSTGSASSSAASPNGPLLHFEDENAMIKPGLLLDRAKSAKQASMSGSNGYSRGYSSNGVQAGSRGRQASSNSNNTYSSNGRTRIKPLIDLGNVQTGQDLIGPGLLTAHSSRPAQSGAQSARSPRRNKPLLEF</sequence>